<dbReference type="EMBL" id="DRIG01000013">
    <property type="protein sequence ID" value="HEC77690.1"/>
    <property type="molecule type" value="Genomic_DNA"/>
</dbReference>
<evidence type="ECO:0000313" key="2">
    <source>
        <dbReference type="Proteomes" id="UP000885826"/>
    </source>
</evidence>
<accession>A0A9C9EKR5</accession>
<dbReference type="Proteomes" id="UP000885826">
    <property type="component" value="Unassembled WGS sequence"/>
</dbReference>
<name>A0A9C9EKR5_UNCW3</name>
<reference evidence="1" key="1">
    <citation type="journal article" date="2020" name="mSystems">
        <title>Genome- and Community-Level Interaction Insights into Carbon Utilization and Element Cycling Functions of Hydrothermarchaeota in Hydrothermal Sediment.</title>
        <authorList>
            <person name="Zhou Z."/>
            <person name="Liu Y."/>
            <person name="Xu W."/>
            <person name="Pan J."/>
            <person name="Luo Z.H."/>
            <person name="Li M."/>
        </authorList>
    </citation>
    <scope>NUCLEOTIDE SEQUENCE</scope>
    <source>
        <strain evidence="1">HyVt-388</strain>
    </source>
</reference>
<organism evidence="1 2">
    <name type="scientific">candidate division WOR-3 bacterium</name>
    <dbReference type="NCBI Taxonomy" id="2052148"/>
    <lineage>
        <taxon>Bacteria</taxon>
        <taxon>Bacteria division WOR-3</taxon>
    </lineage>
</organism>
<proteinExistence type="predicted"/>
<comment type="caution">
    <text evidence="1">The sequence shown here is derived from an EMBL/GenBank/DDBJ whole genome shotgun (WGS) entry which is preliminary data.</text>
</comment>
<protein>
    <submittedName>
        <fullName evidence="1">Uncharacterized protein</fullName>
    </submittedName>
</protein>
<evidence type="ECO:0000313" key="1">
    <source>
        <dbReference type="EMBL" id="HEC77690.1"/>
    </source>
</evidence>
<gene>
    <name evidence="1" type="ORF">ENI34_00930</name>
</gene>
<dbReference type="AlphaFoldDB" id="A0A9C9EKR5"/>
<sequence length="623" mass="69413">MILFFLCVLGINQNQFDAATAVLRSYFNCDNTVATVGSRYYEPSEMACGARLRYLNNYEIQYTRGDIIIGDQAAETLYVTGYFYNNGNIIIINDGVLNVKNADFNLDGNIMISNSGKAFIDSSSAKFLQHYIYQYIISVVDSGYFSLTNADTRFNGYPINVFLQGDARIFMDNVVNQDWITAVIFERGNVFLNDVGITGEWLFDHSTYAEFHNVNNLLTWYFFNDSSLVDFVFPAGDTVYGYYFDSTLSGVSGVGYHVEIDSSTDCMWAVIPLRGSDITINDSELRVTGLMFEGVDSFDISGLVNGLHYNDYVLPITDRNYHLINTSVQTWNLYPSDSSYVHLTSSIFGELCGFANSYTVIENAFCDGSGGHIEASSNAFVCVVLSSIMTDVITKDHGICFLGYCSMPLGHIWITGSSVGIIVNSQFPEEPVVSDTSIVFVAAVTAPSEASVDDTVGIIGSAWVDVGPYQPLDFDHYQLFYRLAGDSVWSPVAGQRYVEVRWDTLDYWNTAGLVPGDYEVRLVLKDTAGDSVEALKQIRLTAQTVVEKRFPPVLSPGVEVKRLGPRLFYIDRGISKVMIDIYDITGRKVHQLREDERYWKAPGSGIYFLKGGDTPLSEKLVAF</sequence>